<dbReference type="GO" id="GO:0016020">
    <property type="term" value="C:membrane"/>
    <property type="evidence" value="ECO:0007669"/>
    <property type="project" value="UniProtKB-SubCell"/>
</dbReference>
<dbReference type="SMART" id="SM00220">
    <property type="entry name" value="S_TKc"/>
    <property type="match status" value="1"/>
</dbReference>
<feature type="domain" description="Protein kinase" evidence="21">
    <location>
        <begin position="329"/>
        <end position="581"/>
    </location>
</feature>
<evidence type="ECO:0000256" key="11">
    <source>
        <dbReference type="ARBA" id="ARBA00022927"/>
    </source>
</evidence>
<dbReference type="SUPFAM" id="SSF56112">
    <property type="entry name" value="Protein kinase-like (PK-like)"/>
    <property type="match status" value="1"/>
</dbReference>
<feature type="binding site" evidence="16 18">
    <location>
        <position position="358"/>
    </location>
    <ligand>
        <name>ATP</name>
        <dbReference type="ChEBI" id="CHEBI:30616"/>
    </ligand>
</feature>
<dbReference type="PROSITE" id="PS50011">
    <property type="entry name" value="PROTEIN_KINASE_DOM"/>
    <property type="match status" value="1"/>
</dbReference>
<dbReference type="GO" id="GO:0005524">
    <property type="term" value="F:ATP binding"/>
    <property type="evidence" value="ECO:0007669"/>
    <property type="project" value="UniProtKB-UniRule"/>
</dbReference>
<evidence type="ECO:0000256" key="13">
    <source>
        <dbReference type="ARBA" id="ARBA00047899"/>
    </source>
</evidence>
<feature type="cross-link" description="Glycyl lysine isopeptide (Lys-Gly) (interchain with G-Cter in SUMO2)" evidence="17">
    <location>
        <position position="456"/>
    </location>
</feature>
<dbReference type="GO" id="GO:0030261">
    <property type="term" value="P:chromosome condensation"/>
    <property type="evidence" value="ECO:0007669"/>
    <property type="project" value="UniProtKB-ARBA"/>
</dbReference>
<protein>
    <recommendedName>
        <fullName evidence="19">Aurora kinase</fullName>
        <ecNumber evidence="19">2.7.11.1</ecNumber>
    </recommendedName>
</protein>
<evidence type="ECO:0000256" key="3">
    <source>
        <dbReference type="ARBA" id="ARBA00010050"/>
    </source>
</evidence>
<feature type="binding site" evidence="16">
    <location>
        <position position="472"/>
    </location>
    <ligand>
        <name>ATP</name>
        <dbReference type="ChEBI" id="CHEBI:30616"/>
    </ligand>
</feature>
<comment type="similarity">
    <text evidence="3">Belongs to the SNAP family.</text>
</comment>
<evidence type="ECO:0000256" key="2">
    <source>
        <dbReference type="ARBA" id="ARBA00004214"/>
    </source>
</evidence>
<dbReference type="GO" id="GO:0000070">
    <property type="term" value="P:mitotic sister chromatid segregation"/>
    <property type="evidence" value="ECO:0007669"/>
    <property type="project" value="UniProtKB-ARBA"/>
</dbReference>
<keyword evidence="8 19" id="KW-0418">Kinase</keyword>
<proteinExistence type="inferred from homology"/>
<dbReference type="GO" id="GO:0004674">
    <property type="term" value="F:protein serine/threonine kinase activity"/>
    <property type="evidence" value="ECO:0007669"/>
    <property type="project" value="UniProtKB-KW"/>
</dbReference>
<dbReference type="InterPro" id="IPR008271">
    <property type="entry name" value="Ser/Thr_kinase_AS"/>
</dbReference>
<organism evidence="22 23">
    <name type="scientific">Temnothorax longispinosus</name>
    <dbReference type="NCBI Taxonomy" id="300112"/>
    <lineage>
        <taxon>Eukaryota</taxon>
        <taxon>Metazoa</taxon>
        <taxon>Ecdysozoa</taxon>
        <taxon>Arthropoda</taxon>
        <taxon>Hexapoda</taxon>
        <taxon>Insecta</taxon>
        <taxon>Pterygota</taxon>
        <taxon>Neoptera</taxon>
        <taxon>Endopterygota</taxon>
        <taxon>Hymenoptera</taxon>
        <taxon>Apocrita</taxon>
        <taxon>Aculeata</taxon>
        <taxon>Formicoidea</taxon>
        <taxon>Formicidae</taxon>
        <taxon>Myrmicinae</taxon>
        <taxon>Temnothorax</taxon>
    </lineage>
</organism>
<name>A0A4S2KNK0_9HYME</name>
<dbReference type="FunFam" id="3.30.200.20:FF:000042">
    <property type="entry name" value="Aurora kinase A"/>
    <property type="match status" value="1"/>
</dbReference>
<keyword evidence="20" id="KW-0175">Coiled coil</keyword>
<dbReference type="InterPro" id="IPR000744">
    <property type="entry name" value="NSF_attach"/>
</dbReference>
<dbReference type="FunFam" id="1.10.510.10:FF:000235">
    <property type="entry name" value="Serine/threonine-protein kinase ark1"/>
    <property type="match status" value="1"/>
</dbReference>
<dbReference type="InterPro" id="IPR030616">
    <property type="entry name" value="Aur-like"/>
</dbReference>
<evidence type="ECO:0000256" key="18">
    <source>
        <dbReference type="PROSITE-ProRule" id="PRU10141"/>
    </source>
</evidence>
<comment type="subcellular location">
    <subcellularLocation>
        <location evidence="1">Membrane</location>
        <topology evidence="1">Peripheral membrane protein</topology>
    </subcellularLocation>
    <subcellularLocation>
        <location evidence="2">Midbody</location>
    </subcellularLocation>
</comment>
<keyword evidence="23" id="KW-1185">Reference proteome</keyword>
<dbReference type="GO" id="GO:0032506">
    <property type="term" value="P:cytokinetic process"/>
    <property type="evidence" value="ECO:0007669"/>
    <property type="project" value="UniProtKB-ARBA"/>
</dbReference>
<evidence type="ECO:0000256" key="10">
    <source>
        <dbReference type="ARBA" id="ARBA00022892"/>
    </source>
</evidence>
<dbReference type="Pfam" id="PF14938">
    <property type="entry name" value="SNAP"/>
    <property type="match status" value="1"/>
</dbReference>
<dbReference type="EC" id="2.7.11.1" evidence="19"/>
<evidence type="ECO:0000256" key="7">
    <source>
        <dbReference type="ARBA" id="ARBA00022741"/>
    </source>
</evidence>
<dbReference type="Gene3D" id="1.25.40.10">
    <property type="entry name" value="Tetratricopeptide repeat domain"/>
    <property type="match status" value="1"/>
</dbReference>
<keyword evidence="7 16" id="KW-0547">Nucleotide-binding</keyword>
<keyword evidence="11" id="KW-0653">Protein transport</keyword>
<dbReference type="GO" id="GO:0006886">
    <property type="term" value="P:intracellular protein transport"/>
    <property type="evidence" value="ECO:0007669"/>
    <property type="project" value="InterPro"/>
</dbReference>
<evidence type="ECO:0000256" key="15">
    <source>
        <dbReference type="PIRSR" id="PIRSR630616-1"/>
    </source>
</evidence>
<feature type="binding site" evidence="16">
    <location>
        <begin position="458"/>
        <end position="459"/>
    </location>
    <ligand>
        <name>ATP</name>
        <dbReference type="ChEBI" id="CHEBI:30616"/>
    </ligand>
</feature>
<gene>
    <name evidence="22" type="ORF">DBV15_09956</name>
</gene>
<keyword evidence="10" id="KW-0931">ER-Golgi transport</keyword>
<dbReference type="AlphaFoldDB" id="A0A4S2KNK0"/>
<dbReference type="Gene3D" id="3.30.200.20">
    <property type="entry name" value="Phosphorylase Kinase, domain 1"/>
    <property type="match status" value="1"/>
</dbReference>
<evidence type="ECO:0000256" key="9">
    <source>
        <dbReference type="ARBA" id="ARBA00022840"/>
    </source>
</evidence>
<comment type="catalytic activity">
    <reaction evidence="14 19">
        <text>L-seryl-[protein] + ATP = O-phospho-L-seryl-[protein] + ADP + H(+)</text>
        <dbReference type="Rhea" id="RHEA:17989"/>
        <dbReference type="Rhea" id="RHEA-COMP:9863"/>
        <dbReference type="Rhea" id="RHEA-COMP:11604"/>
        <dbReference type="ChEBI" id="CHEBI:15378"/>
        <dbReference type="ChEBI" id="CHEBI:29999"/>
        <dbReference type="ChEBI" id="CHEBI:30616"/>
        <dbReference type="ChEBI" id="CHEBI:83421"/>
        <dbReference type="ChEBI" id="CHEBI:456216"/>
        <dbReference type="EC" id="2.7.11.1"/>
    </reaction>
</comment>
<dbReference type="Proteomes" id="UP000310200">
    <property type="component" value="Unassembled WGS sequence"/>
</dbReference>
<dbReference type="InterPro" id="IPR000719">
    <property type="entry name" value="Prot_kinase_dom"/>
</dbReference>
<dbReference type="PROSITE" id="PS00107">
    <property type="entry name" value="PROTEIN_KINASE_ATP"/>
    <property type="match status" value="1"/>
</dbReference>
<evidence type="ECO:0000256" key="16">
    <source>
        <dbReference type="PIRSR" id="PIRSR630616-2"/>
    </source>
</evidence>
<dbReference type="InterPro" id="IPR017441">
    <property type="entry name" value="Protein_kinase_ATP_BS"/>
</dbReference>
<keyword evidence="9 16" id="KW-0067">ATP-binding</keyword>
<dbReference type="GO" id="GO:0006325">
    <property type="term" value="P:chromatin organization"/>
    <property type="evidence" value="ECO:0007669"/>
    <property type="project" value="UniProtKB-ARBA"/>
</dbReference>
<dbReference type="PROSITE" id="PS00108">
    <property type="entry name" value="PROTEIN_KINASE_ST"/>
    <property type="match status" value="1"/>
</dbReference>
<comment type="caution">
    <text evidence="22">The sequence shown here is derived from an EMBL/GenBank/DDBJ whole genome shotgun (WGS) entry which is preliminary data.</text>
</comment>
<evidence type="ECO:0000313" key="22">
    <source>
        <dbReference type="EMBL" id="TGZ49487.1"/>
    </source>
</evidence>
<feature type="active site" description="Proton acceptor" evidence="15">
    <location>
        <position position="454"/>
    </location>
</feature>
<dbReference type="PANTHER" id="PTHR24350">
    <property type="entry name" value="SERINE/THREONINE-PROTEIN KINASE IAL-RELATED"/>
    <property type="match status" value="1"/>
</dbReference>
<evidence type="ECO:0000256" key="5">
    <source>
        <dbReference type="ARBA" id="ARBA00022527"/>
    </source>
</evidence>
<evidence type="ECO:0000256" key="14">
    <source>
        <dbReference type="ARBA" id="ARBA00048679"/>
    </source>
</evidence>
<evidence type="ECO:0000256" key="17">
    <source>
        <dbReference type="PIRSR" id="PIRSR630616-3"/>
    </source>
</evidence>
<dbReference type="InterPro" id="IPR011009">
    <property type="entry name" value="Kinase-like_dom_sf"/>
</dbReference>
<dbReference type="GO" id="GO:0030496">
    <property type="term" value="C:midbody"/>
    <property type="evidence" value="ECO:0007669"/>
    <property type="project" value="UniProtKB-SubCell"/>
</dbReference>
<dbReference type="PRINTS" id="PR00448">
    <property type="entry name" value="NSFATTACHMNT"/>
</dbReference>
<dbReference type="Pfam" id="PF00069">
    <property type="entry name" value="Pkinase"/>
    <property type="match status" value="1"/>
</dbReference>
<feature type="coiled-coil region" evidence="20">
    <location>
        <begin position="126"/>
        <end position="186"/>
    </location>
</feature>
<keyword evidence="6 19" id="KW-0808">Transferase</keyword>
<evidence type="ECO:0000256" key="6">
    <source>
        <dbReference type="ARBA" id="ARBA00022679"/>
    </source>
</evidence>
<evidence type="ECO:0000256" key="4">
    <source>
        <dbReference type="ARBA" id="ARBA00022448"/>
    </source>
</evidence>
<dbReference type="Gene3D" id="1.10.510.10">
    <property type="entry name" value="Transferase(Phosphotransferase) domain 1"/>
    <property type="match status" value="1"/>
</dbReference>
<dbReference type="EMBL" id="QBLH01002117">
    <property type="protein sequence ID" value="TGZ49487.1"/>
    <property type="molecule type" value="Genomic_DNA"/>
</dbReference>
<keyword evidence="5 19" id="KW-0723">Serine/threonine-protein kinase</keyword>
<evidence type="ECO:0000256" key="8">
    <source>
        <dbReference type="ARBA" id="ARBA00022777"/>
    </source>
</evidence>
<dbReference type="SUPFAM" id="SSF48452">
    <property type="entry name" value="TPR-like"/>
    <property type="match status" value="1"/>
</dbReference>
<evidence type="ECO:0000256" key="12">
    <source>
        <dbReference type="ARBA" id="ARBA00023136"/>
    </source>
</evidence>
<keyword evidence="12" id="KW-0472">Membrane</keyword>
<dbReference type="STRING" id="300112.A0A4S2KNK0"/>
<dbReference type="FunFam" id="1.25.40.10:FF:000028">
    <property type="entry name" value="beta-soluble NSF attachment protein-like isoform X1"/>
    <property type="match status" value="1"/>
</dbReference>
<keyword evidence="4" id="KW-0813">Transport</keyword>
<evidence type="ECO:0000259" key="21">
    <source>
        <dbReference type="PROSITE" id="PS50011"/>
    </source>
</evidence>
<dbReference type="CDD" id="cd15832">
    <property type="entry name" value="SNAP"/>
    <property type="match status" value="1"/>
</dbReference>
<reference evidence="22 23" key="1">
    <citation type="journal article" date="2019" name="Philos. Trans. R. Soc. Lond., B, Biol. Sci.">
        <title>Ant behaviour and brain gene expression of defending hosts depend on the ecological success of the intruding social parasite.</title>
        <authorList>
            <person name="Kaur R."/>
            <person name="Stoldt M."/>
            <person name="Jongepier E."/>
            <person name="Feldmeyer B."/>
            <person name="Menzel F."/>
            <person name="Bornberg-Bauer E."/>
            <person name="Foitzik S."/>
        </authorList>
    </citation>
    <scope>NUCLEOTIDE SEQUENCE [LARGE SCALE GENOMIC DNA]</scope>
    <source>
        <tissue evidence="22">Whole body</tissue>
    </source>
</reference>
<evidence type="ECO:0000256" key="19">
    <source>
        <dbReference type="RuleBase" id="RU367134"/>
    </source>
</evidence>
<feature type="binding site" evidence="16">
    <location>
        <position position="339"/>
    </location>
    <ligand>
        <name>ATP</name>
        <dbReference type="ChEBI" id="CHEBI:30616"/>
    </ligand>
</feature>
<comment type="catalytic activity">
    <reaction evidence="13 19">
        <text>L-threonyl-[protein] + ATP = O-phospho-L-threonyl-[protein] + ADP + H(+)</text>
        <dbReference type="Rhea" id="RHEA:46608"/>
        <dbReference type="Rhea" id="RHEA-COMP:11060"/>
        <dbReference type="Rhea" id="RHEA-COMP:11605"/>
        <dbReference type="ChEBI" id="CHEBI:15378"/>
        <dbReference type="ChEBI" id="CHEBI:30013"/>
        <dbReference type="ChEBI" id="CHEBI:30616"/>
        <dbReference type="ChEBI" id="CHEBI:61977"/>
        <dbReference type="ChEBI" id="CHEBI:456216"/>
        <dbReference type="EC" id="2.7.11.1"/>
    </reaction>
</comment>
<feature type="binding site" evidence="16">
    <location>
        <begin position="407"/>
        <end position="409"/>
    </location>
    <ligand>
        <name>ATP</name>
        <dbReference type="ChEBI" id="CHEBI:30616"/>
    </ligand>
</feature>
<dbReference type="InterPro" id="IPR011990">
    <property type="entry name" value="TPR-like_helical_dom_sf"/>
</dbReference>
<sequence>MADSEQKALHLVAEAERKLSSSKGFFGTLFGSSSKVEEAVECYQRAANMFKMAKKWSSAGKAFYDAGELHAKAGSRHDAASNYVDAANCFKKSDTNEAISCLLKAIEIYTDMGRFTMAAKHHQSIAEIYESEAVDLERAVHHYEQAADYFRGEESNSSANKCLLKVAQYAAQLENYDKAIRIYEQVASAALESSLLKYSAKDYFFRAALCHLCVDSLNAQHAIERYQEQYPAFQDSREYKLVKTLIEHLEEQNLEGYTEAVKEYDSISRLDQWYTTISYNILPIMDFILKFLPSTMHAEYKEAIKSTTSKMLEHVNNRSRSYQWSLEDFEIGSPLGRGKFGRVYLAREKTTQYMVALKTLYKVELVKGRVEKQVMREIEIQSHLRHPHILQLLTYFHDNKRIYLVLEFAARGELYKELKRQPNERFSEHLSAKYTYQVADALEYCHRNNVIHRDIKPENLLLTYNGDIKLADFGWSVHAPSSKRDTLCGTLDYLPPEMIMGQAYDFYVDHWCLGILCYEFLTGQPPFLSGSTQETYAKIKTISIQWPEQIKPPAKDLISKLIKKQSSERISLAGVKRHPWIVEHKNSPKRKA</sequence>
<accession>A0A4S2KNK0</accession>
<evidence type="ECO:0000256" key="20">
    <source>
        <dbReference type="SAM" id="Coils"/>
    </source>
</evidence>
<dbReference type="GO" id="GO:0016192">
    <property type="term" value="P:vesicle-mediated transport"/>
    <property type="evidence" value="ECO:0007669"/>
    <property type="project" value="UniProtKB-KW"/>
</dbReference>
<evidence type="ECO:0000256" key="1">
    <source>
        <dbReference type="ARBA" id="ARBA00004170"/>
    </source>
</evidence>
<comment type="similarity">
    <text evidence="19">Belongs to the protein kinase superfamily. Ser/Thr protein kinase family. Aurora subfamily.</text>
</comment>
<dbReference type="CDD" id="cd14007">
    <property type="entry name" value="STKc_Aurora"/>
    <property type="match status" value="1"/>
</dbReference>
<evidence type="ECO:0000313" key="23">
    <source>
        <dbReference type="Proteomes" id="UP000310200"/>
    </source>
</evidence>